<dbReference type="PANTHER" id="PTHR47052">
    <property type="entry name" value="CONSERVED SERINE PROLINE-RICH PROTEIN (AFU_ORTHOLOGUE AFUA_2G01790)"/>
    <property type="match status" value="1"/>
</dbReference>
<dbReference type="OrthoDB" id="270970at2759"/>
<dbReference type="InterPro" id="IPR052981">
    <property type="entry name" value="Ingression_C2_domain"/>
</dbReference>
<dbReference type="PROSITE" id="PS50004">
    <property type="entry name" value="C2"/>
    <property type="match status" value="1"/>
</dbReference>
<dbReference type="EMBL" id="CP014242">
    <property type="protein sequence ID" value="AMD19374.1"/>
    <property type="molecule type" value="Genomic_DNA"/>
</dbReference>
<dbReference type="SUPFAM" id="SSF49562">
    <property type="entry name" value="C2 domain (Calcium/lipid-binding domain, CaLB)"/>
    <property type="match status" value="1"/>
</dbReference>
<evidence type="ECO:0000256" key="1">
    <source>
        <dbReference type="SAM" id="MobiDB-lite"/>
    </source>
</evidence>
<feature type="domain" description="C2" evidence="2">
    <location>
        <begin position="1"/>
        <end position="115"/>
    </location>
</feature>
<feature type="compositionally biased region" description="Low complexity" evidence="1">
    <location>
        <begin position="315"/>
        <end position="324"/>
    </location>
</feature>
<feature type="region of interest" description="Disordered" evidence="1">
    <location>
        <begin position="310"/>
        <end position="369"/>
    </location>
</feature>
<dbReference type="Proteomes" id="UP000243052">
    <property type="component" value="Chromosome ii"/>
</dbReference>
<name>A0A109UXL9_9SACH</name>
<dbReference type="InterPro" id="IPR037791">
    <property type="entry name" value="C2_fungal_Inn1"/>
</dbReference>
<gene>
    <name evidence="3" type="ORF">AW171_hschr21202</name>
</gene>
<dbReference type="InterPro" id="IPR035892">
    <property type="entry name" value="C2_domain_sf"/>
</dbReference>
<accession>A0A109UXL9</accession>
<dbReference type="Gene3D" id="2.60.40.150">
    <property type="entry name" value="C2 domain"/>
    <property type="match status" value="1"/>
</dbReference>
<dbReference type="STRING" id="45286.A0A109UXL9"/>
<evidence type="ECO:0000313" key="4">
    <source>
        <dbReference type="Proteomes" id="UP000243052"/>
    </source>
</evidence>
<dbReference type="AlphaFoldDB" id="A0A109UXL9"/>
<dbReference type="CDD" id="cd08681">
    <property type="entry name" value="C2_fungal_Inn1p-like"/>
    <property type="match status" value="1"/>
</dbReference>
<keyword evidence="4" id="KW-1185">Reference proteome</keyword>
<evidence type="ECO:0000259" key="2">
    <source>
        <dbReference type="PROSITE" id="PS50004"/>
    </source>
</evidence>
<organism evidence="3 4">
    <name type="scientific">Eremothecium sinecaudum</name>
    <dbReference type="NCBI Taxonomy" id="45286"/>
    <lineage>
        <taxon>Eukaryota</taxon>
        <taxon>Fungi</taxon>
        <taxon>Dikarya</taxon>
        <taxon>Ascomycota</taxon>
        <taxon>Saccharomycotina</taxon>
        <taxon>Saccharomycetes</taxon>
        <taxon>Saccharomycetales</taxon>
        <taxon>Saccharomycetaceae</taxon>
        <taxon>Eremothecium</taxon>
    </lineage>
</organism>
<evidence type="ECO:0000313" key="3">
    <source>
        <dbReference type="EMBL" id="AMD19374.1"/>
    </source>
</evidence>
<reference evidence="3 4" key="1">
    <citation type="submission" date="2016-01" db="EMBL/GenBank/DDBJ databases">
        <title>Genome sequence of the yeast Holleya sinecauda.</title>
        <authorList>
            <person name="Dietrich F.S."/>
        </authorList>
    </citation>
    <scope>NUCLEOTIDE SEQUENCE [LARGE SCALE GENOMIC DNA]</scope>
    <source>
        <strain evidence="3 4">ATCC 58844</strain>
    </source>
</reference>
<feature type="compositionally biased region" description="Polar residues" evidence="1">
    <location>
        <begin position="351"/>
        <end position="369"/>
    </location>
</feature>
<dbReference type="SMART" id="SM00239">
    <property type="entry name" value="C2"/>
    <property type="match status" value="1"/>
</dbReference>
<dbReference type="InterPro" id="IPR000008">
    <property type="entry name" value="C2_dom"/>
</dbReference>
<dbReference type="Pfam" id="PF00168">
    <property type="entry name" value="C2"/>
    <property type="match status" value="1"/>
</dbReference>
<proteinExistence type="predicted"/>
<dbReference type="GeneID" id="28721665"/>
<dbReference type="PANTHER" id="PTHR47052:SF3">
    <property type="entry name" value="INGRESSION PROTEIN 1"/>
    <property type="match status" value="1"/>
</dbReference>
<protein>
    <submittedName>
        <fullName evidence="3">HBR473Wp</fullName>
    </submittedName>
</protein>
<dbReference type="RefSeq" id="XP_017986370.1">
    <property type="nucleotide sequence ID" value="XM_018130881.1"/>
</dbReference>
<sequence length="369" mass="41363">MSIENGYMRGFNGALDVFVRKARDLPNLRKLDKQDPFVKLRISHLTKVSDAVHRGGQAPVFDFHVVFDMTPDMRNVLFVELYDDRKNGPRLIGKCEVDLKPALLSDPDDGYYDWYNLSVDDAEAGKIYIEMTFTPHKSGPLSQRSSLVDFETNRIGGISARQSPQLSPYEASYSSSFPSPPSEFATSFSNERLSQSAHSMTYKHAVMQRKKPPPPVMYRLPPESQLASQRPMSMAGESSTNFPEFTESVGTFNSFGSNASQDSRDSGITAKLKQLKEKWHTFKHGNTEKTGNTRANVDLEALQKIVGITSEERPYSTSSSPIRSSRQEDNCVPSLPPCANSYANAGRRSPLQRNSSSFSQTRTSVWDYR</sequence>